<accession>A0A6A3GUI9</accession>
<dbReference type="Pfam" id="PF21056">
    <property type="entry name" value="ZSWIM1-3_RNaseH-like"/>
    <property type="match status" value="1"/>
</dbReference>
<sequence>MPRQTCEGAAAESSSEDDQAPVRVVCPGVERVWHLDWEAFETYFSEYMRATSQLYRVRSSTPPETRNKKIKAKLKWERADLIPEDCGSYYKKYECTHAGQTKPRGEGRRTGHLVRGTGCKATISATLMLKEDEGAYQVKVTRCVVVHNHAIDQNIYSNYPSQRRIEDDGVIDIVNEMRLAGSKPRLILQFLRRSTDKKEILRDVHNLVQRLKRERRTASTVEERLELVLRSFCSSDGNSATVFVDDKKIAQTIAVQSHQMHRFFEAFPQIVLLDSTHNTNASRYKLFSFMVNDVFGQGQYVQHALVENESHACMKDAILAFKKGNPSWDEIRVFMIDKDFSEVSLLRQAFPRATVLLCWFHVKKYLRAEMAKSEYGGRYTYDMEKVEDSVDMMIRADSRASYMKVFYQKLGQL</sequence>
<proteinExistence type="predicted"/>
<dbReference type="PANTHER" id="PTHR31569:SF4">
    <property type="entry name" value="SWIM-TYPE DOMAIN-CONTAINING PROTEIN"/>
    <property type="match status" value="1"/>
</dbReference>
<dbReference type="InterPro" id="IPR052579">
    <property type="entry name" value="Zinc_finger_SWIM"/>
</dbReference>
<dbReference type="Proteomes" id="UP000429607">
    <property type="component" value="Unassembled WGS sequence"/>
</dbReference>
<reference evidence="2 3" key="1">
    <citation type="submission" date="2018-09" db="EMBL/GenBank/DDBJ databases">
        <title>Genomic investigation of the strawberry pathogen Phytophthora fragariae indicates pathogenicity is determined by transcriptional variation in three key races.</title>
        <authorList>
            <person name="Adams T.M."/>
            <person name="Armitage A.D."/>
            <person name="Sobczyk M.K."/>
            <person name="Bates H.J."/>
            <person name="Dunwell J.M."/>
            <person name="Nellist C.F."/>
            <person name="Harrison R.J."/>
        </authorList>
    </citation>
    <scope>NUCLEOTIDE SEQUENCE [LARGE SCALE GENOMIC DNA]</scope>
    <source>
        <strain evidence="2 3">SCRP249</strain>
    </source>
</reference>
<evidence type="ECO:0000313" key="2">
    <source>
        <dbReference type="EMBL" id="KAE8960681.1"/>
    </source>
</evidence>
<dbReference type="AlphaFoldDB" id="A0A6A3GUI9"/>
<organism evidence="2 3">
    <name type="scientific">Phytophthora rubi</name>
    <dbReference type="NCBI Taxonomy" id="129364"/>
    <lineage>
        <taxon>Eukaryota</taxon>
        <taxon>Sar</taxon>
        <taxon>Stramenopiles</taxon>
        <taxon>Oomycota</taxon>
        <taxon>Peronosporomycetes</taxon>
        <taxon>Peronosporales</taxon>
        <taxon>Peronosporaceae</taxon>
        <taxon>Phytophthora</taxon>
    </lineage>
</organism>
<gene>
    <name evidence="2" type="ORF">PR001_g30305</name>
</gene>
<dbReference type="EMBL" id="QXFV01006709">
    <property type="protein sequence ID" value="KAE8960681.1"/>
    <property type="molecule type" value="Genomic_DNA"/>
</dbReference>
<name>A0A6A3GUI9_9STRA</name>
<evidence type="ECO:0000259" key="1">
    <source>
        <dbReference type="Pfam" id="PF21056"/>
    </source>
</evidence>
<dbReference type="PANTHER" id="PTHR31569">
    <property type="entry name" value="SWIM-TYPE DOMAIN-CONTAINING PROTEIN"/>
    <property type="match status" value="1"/>
</dbReference>
<evidence type="ECO:0000313" key="3">
    <source>
        <dbReference type="Proteomes" id="UP000429607"/>
    </source>
</evidence>
<dbReference type="InterPro" id="IPR048324">
    <property type="entry name" value="ZSWIM1-3_RNaseH-like"/>
</dbReference>
<protein>
    <recommendedName>
        <fullName evidence="1">ZSWIM1/3 RNaseH-like domain-containing protein</fullName>
    </recommendedName>
</protein>
<comment type="caution">
    <text evidence="2">The sequence shown here is derived from an EMBL/GenBank/DDBJ whole genome shotgun (WGS) entry which is preliminary data.</text>
</comment>
<feature type="domain" description="ZSWIM1/3 RNaseH-like" evidence="1">
    <location>
        <begin position="231"/>
        <end position="356"/>
    </location>
</feature>